<dbReference type="AlphaFoldDB" id="X1AK27"/>
<dbReference type="EMBL" id="BART01017850">
    <property type="protein sequence ID" value="GAG82744.1"/>
    <property type="molecule type" value="Genomic_DNA"/>
</dbReference>
<name>X1AK27_9ZZZZ</name>
<accession>X1AK27</accession>
<organism evidence="1">
    <name type="scientific">marine sediment metagenome</name>
    <dbReference type="NCBI Taxonomy" id="412755"/>
    <lineage>
        <taxon>unclassified sequences</taxon>
        <taxon>metagenomes</taxon>
        <taxon>ecological metagenomes</taxon>
    </lineage>
</organism>
<reference evidence="1" key="1">
    <citation type="journal article" date="2014" name="Front. Microbiol.">
        <title>High frequency of phylogenetically diverse reductive dehalogenase-homologous genes in deep subseafloor sedimentary metagenomes.</title>
        <authorList>
            <person name="Kawai M."/>
            <person name="Futagami T."/>
            <person name="Toyoda A."/>
            <person name="Takaki Y."/>
            <person name="Nishi S."/>
            <person name="Hori S."/>
            <person name="Arai W."/>
            <person name="Tsubouchi T."/>
            <person name="Morono Y."/>
            <person name="Uchiyama I."/>
            <person name="Ito T."/>
            <person name="Fujiyama A."/>
            <person name="Inagaki F."/>
            <person name="Takami H."/>
        </authorList>
    </citation>
    <scope>NUCLEOTIDE SEQUENCE</scope>
    <source>
        <strain evidence="1">Expedition CK06-06</strain>
    </source>
</reference>
<sequence>MAFVPDEPTYMGSFIPDEPVRPLQRQQGALMDIEGFIPDELTDTGGFFPELGKGIIRGALNVGAATVGTSRAATKLLRKIPTWDILYRGIESVTGKTVEEEQVEFIRNG</sequence>
<gene>
    <name evidence="1" type="ORF">S01H4_33834</name>
</gene>
<proteinExistence type="predicted"/>
<protein>
    <submittedName>
        <fullName evidence="1">Uncharacterized protein</fullName>
    </submittedName>
</protein>
<evidence type="ECO:0000313" key="1">
    <source>
        <dbReference type="EMBL" id="GAG82744.1"/>
    </source>
</evidence>
<comment type="caution">
    <text evidence="1">The sequence shown here is derived from an EMBL/GenBank/DDBJ whole genome shotgun (WGS) entry which is preliminary data.</text>
</comment>